<feature type="non-terminal residue" evidence="1">
    <location>
        <position position="91"/>
    </location>
</feature>
<dbReference type="PANTHER" id="PTHR33055:SF3">
    <property type="entry name" value="PUTATIVE TRANSPOSASE FOR IS117-RELATED"/>
    <property type="match status" value="1"/>
</dbReference>
<accession>A0A4Y9KN72</accession>
<dbReference type="Proteomes" id="UP000297700">
    <property type="component" value="Unassembled WGS sequence"/>
</dbReference>
<dbReference type="AlphaFoldDB" id="A0A4Y9KN72"/>
<dbReference type="EMBL" id="SPQS01000101">
    <property type="protein sequence ID" value="TFV66130.1"/>
    <property type="molecule type" value="Genomic_DNA"/>
</dbReference>
<evidence type="ECO:0000313" key="2">
    <source>
        <dbReference type="EMBL" id="TFV28592.1"/>
    </source>
</evidence>
<proteinExistence type="predicted"/>
<name>A0A4Y9KN72_9BRAD</name>
<dbReference type="Proteomes" id="UP000298225">
    <property type="component" value="Unassembled WGS sequence"/>
</dbReference>
<sequence length="91" mass="10126">MNEVSTIGLDLAKHVFQAHGADASGGVVFRKQLRRDKVLGFFAQQPACLVAMEACASSHYWARELGKLGHTVRLIPPSYVKPFVKRQKNDM</sequence>
<dbReference type="EMBL" id="SPQU01000070">
    <property type="protein sequence ID" value="TFV28592.1"/>
    <property type="molecule type" value="Genomic_DNA"/>
</dbReference>
<organism evidence="1 6">
    <name type="scientific">Bradyrhizobium frederickii</name>
    <dbReference type="NCBI Taxonomy" id="2560054"/>
    <lineage>
        <taxon>Bacteria</taxon>
        <taxon>Pseudomonadati</taxon>
        <taxon>Pseudomonadota</taxon>
        <taxon>Alphaproteobacteria</taxon>
        <taxon>Hyphomicrobiales</taxon>
        <taxon>Nitrobacteraceae</taxon>
        <taxon>Bradyrhizobium</taxon>
    </lineage>
</organism>
<evidence type="ECO:0000313" key="6">
    <source>
        <dbReference type="Proteomes" id="UP000298225"/>
    </source>
</evidence>
<reference evidence="3 5" key="2">
    <citation type="submission" date="2019-03" db="EMBL/GenBank/DDBJ databases">
        <title>Bradyrhizobium strains diversity.</title>
        <authorList>
            <person name="Urquiaga M.C.O."/>
            <person name="Hungria M."/>
            <person name="Delamuta J.R.M."/>
            <person name="Klepa M.S."/>
        </authorList>
    </citation>
    <scope>NUCLEOTIDE SEQUENCE [LARGE SCALE GENOMIC DNA]</scope>
    <source>
        <strain evidence="3 5">CNPSo 3426</strain>
    </source>
</reference>
<comment type="caution">
    <text evidence="1">The sequence shown here is derived from an EMBL/GenBank/DDBJ whole genome shotgun (WGS) entry which is preliminary data.</text>
</comment>
<evidence type="ECO:0000313" key="4">
    <source>
        <dbReference type="EMBL" id="TFV68110.1"/>
    </source>
</evidence>
<dbReference type="EMBL" id="SPQS01000046">
    <property type="protein sequence ID" value="TFV68110.1"/>
    <property type="molecule type" value="Genomic_DNA"/>
</dbReference>
<evidence type="ECO:0000313" key="3">
    <source>
        <dbReference type="EMBL" id="TFV66130.1"/>
    </source>
</evidence>
<evidence type="ECO:0000313" key="5">
    <source>
        <dbReference type="Proteomes" id="UP000297700"/>
    </source>
</evidence>
<dbReference type="PANTHER" id="PTHR33055">
    <property type="entry name" value="TRANSPOSASE FOR INSERTION SEQUENCE ELEMENT IS1111A"/>
    <property type="match status" value="1"/>
</dbReference>
<keyword evidence="6" id="KW-1185">Reference proteome</keyword>
<dbReference type="OrthoDB" id="5289737at2"/>
<evidence type="ECO:0000313" key="1">
    <source>
        <dbReference type="EMBL" id="TFV26957.1"/>
    </source>
</evidence>
<dbReference type="InterPro" id="IPR047650">
    <property type="entry name" value="Transpos_IS110"/>
</dbReference>
<reference evidence="1 6" key="1">
    <citation type="submission" date="2019-03" db="EMBL/GenBank/DDBJ databases">
        <title>Bradyrhizobium strains diversity isolated from Chamaecrista fasciculata.</title>
        <authorList>
            <person name="Urquiaga M.C.O."/>
            <person name="Hungria M."/>
            <person name="Delamuta J.R.M."/>
        </authorList>
    </citation>
    <scope>NUCLEOTIDE SEQUENCE [LARGE SCALE GENOMIC DNA]</scope>
    <source>
        <strain evidence="1 6">CNPSo 3424</strain>
    </source>
</reference>
<protein>
    <submittedName>
        <fullName evidence="1">Transposase</fullName>
    </submittedName>
</protein>
<dbReference type="EMBL" id="SPQU01000107">
    <property type="protein sequence ID" value="TFV26957.1"/>
    <property type="molecule type" value="Genomic_DNA"/>
</dbReference>
<gene>
    <name evidence="4" type="ORF">E4K64_37395</name>
    <name evidence="3" type="ORF">E4K64_39645</name>
    <name evidence="2" type="ORF">E4K66_39025</name>
    <name evidence="1" type="ORF">E4K66_40030</name>
</gene>
<accession>A0A4Y9NEH5</accession>